<feature type="transmembrane region" description="Helical" evidence="1">
    <location>
        <begin position="148"/>
        <end position="169"/>
    </location>
</feature>
<sequence length="296" mass="31674">MLEEWALGLANSGERAMSFLLTVAMAVGGGIGAVLFRKDVDIVGRAPFFAWSGVIYLPLGLLQFTWLWSSSLIAQGNFWILILGQCLAYAAAGIFYYRVAAARSRDIRGNNTLVPYAFIPLANLWLVFAKSGEMTKPGPDTAPALLRGYKGVAIGFGLFAAFAAAAGYAQYQLVAPMETAAAEVDTTEADALIQKHGLDAVTEAVFAEVPIPYEIDPYTSITRIEIAGPRVDRDLTVTLGGFKMTAQFKKISTLTVCSEPFLRAMVRAGGTISDHYLKPDGTAIGTLIIDKAACGD</sequence>
<dbReference type="EMBL" id="QGLF01000005">
    <property type="protein sequence ID" value="PWR18709.1"/>
    <property type="molecule type" value="Genomic_DNA"/>
</dbReference>
<keyword evidence="3" id="KW-1185">Reference proteome</keyword>
<dbReference type="Proteomes" id="UP000246077">
    <property type="component" value="Unassembled WGS sequence"/>
</dbReference>
<organism evidence="2 3">
    <name type="scientific">Zavarzinia compransoris</name>
    <dbReference type="NCBI Taxonomy" id="1264899"/>
    <lineage>
        <taxon>Bacteria</taxon>
        <taxon>Pseudomonadati</taxon>
        <taxon>Pseudomonadota</taxon>
        <taxon>Alphaproteobacteria</taxon>
        <taxon>Rhodospirillales</taxon>
        <taxon>Zavarziniaceae</taxon>
        <taxon>Zavarzinia</taxon>
    </lineage>
</organism>
<accession>A0A317DVJ9</accession>
<dbReference type="OrthoDB" id="7876783at2"/>
<keyword evidence="1" id="KW-1133">Transmembrane helix</keyword>
<gene>
    <name evidence="2" type="ORF">DKG75_17105</name>
</gene>
<name>A0A317DVJ9_9PROT</name>
<feature type="transmembrane region" description="Helical" evidence="1">
    <location>
        <begin position="78"/>
        <end position="97"/>
    </location>
</feature>
<feature type="transmembrane region" description="Helical" evidence="1">
    <location>
        <begin position="48"/>
        <end position="66"/>
    </location>
</feature>
<protein>
    <submittedName>
        <fullName evidence="2">Uncharacterized protein</fullName>
    </submittedName>
</protein>
<keyword evidence="1" id="KW-0812">Transmembrane</keyword>
<keyword evidence="1" id="KW-0472">Membrane</keyword>
<feature type="transmembrane region" description="Helical" evidence="1">
    <location>
        <begin position="16"/>
        <end position="36"/>
    </location>
</feature>
<dbReference type="RefSeq" id="WP_109922398.1">
    <property type="nucleotide sequence ID" value="NZ_QGLF01000005.1"/>
</dbReference>
<comment type="caution">
    <text evidence="2">The sequence shown here is derived from an EMBL/GenBank/DDBJ whole genome shotgun (WGS) entry which is preliminary data.</text>
</comment>
<evidence type="ECO:0000313" key="2">
    <source>
        <dbReference type="EMBL" id="PWR18709.1"/>
    </source>
</evidence>
<evidence type="ECO:0000256" key="1">
    <source>
        <dbReference type="SAM" id="Phobius"/>
    </source>
</evidence>
<proteinExistence type="predicted"/>
<reference evidence="3" key="1">
    <citation type="submission" date="2018-05" db="EMBL/GenBank/DDBJ databases">
        <title>Zavarzinia sp. HR-AS.</title>
        <authorList>
            <person name="Lee Y."/>
            <person name="Jeon C.O."/>
        </authorList>
    </citation>
    <scope>NUCLEOTIDE SEQUENCE [LARGE SCALE GENOMIC DNA]</scope>
    <source>
        <strain evidence="3">DSM 1231</strain>
    </source>
</reference>
<evidence type="ECO:0000313" key="3">
    <source>
        <dbReference type="Proteomes" id="UP000246077"/>
    </source>
</evidence>
<dbReference type="AlphaFoldDB" id="A0A317DVJ9"/>
<feature type="transmembrane region" description="Helical" evidence="1">
    <location>
        <begin position="109"/>
        <end position="128"/>
    </location>
</feature>